<name>A0AAW3TA15_9MICO</name>
<comment type="similarity">
    <text evidence="1">Belongs to the bacterial solute-binding protein 1 family.</text>
</comment>
<sequence>MRPHPTGNPVRSAAAVSRRSFLLGAGGIGAGLALAGCAPLGSSSSRPETITFYVSKPEVIGYFDDVIAKFHDSQSRIRVIRDSTSSMSADFVRNRPPDLGCWNYNFSVAPFVEHGALTDLSDLPQADTINPDLWPLLRQTADHPGRKSALPYSVTAASVIYDKQRFAEQGLEVPTTWSEFADVCERLTRAGIDPIYGTFKDNWTIAQGMFDYAIGGMVDVPKTFAALEREGTKVGKGASVSFERDFRAPMERMVQLRQWHQKGADSRGYGDGNLAFAQRKAAMYLQGPWALGEIAKTSPDMDLGTFPLPVTDDPADRKVRVNVDLALWIPEASRKQEAAREFLSYLMTSKVNDKYNADNNGFGVRKDAPPASNPTLTGMQSYYDDAAFYLGASQLIPAEIPVANYAQSIAFGGDPQPQLRTLDADWARLALRTAA</sequence>
<evidence type="ECO:0000313" key="4">
    <source>
        <dbReference type="Proteomes" id="UP000590225"/>
    </source>
</evidence>
<reference evidence="3 4" key="1">
    <citation type="submission" date="2020-07" db="EMBL/GenBank/DDBJ databases">
        <title>Above-ground endophytic microbial communities from plants in different locations in the United States.</title>
        <authorList>
            <person name="Frank C."/>
        </authorList>
    </citation>
    <scope>NUCLEOTIDE SEQUENCE [LARGE SCALE GENOMIC DNA]</scope>
    <source>
        <strain evidence="3 4">WPL5_2</strain>
    </source>
</reference>
<dbReference type="Gene3D" id="3.40.190.10">
    <property type="entry name" value="Periplasmic binding protein-like II"/>
    <property type="match status" value="2"/>
</dbReference>
<protein>
    <submittedName>
        <fullName evidence="3">Raffinose/stachyose/melibiose transport system substrate-binding protein</fullName>
    </submittedName>
</protein>
<evidence type="ECO:0000313" key="3">
    <source>
        <dbReference type="EMBL" id="MBA8991083.1"/>
    </source>
</evidence>
<dbReference type="InterPro" id="IPR050490">
    <property type="entry name" value="Bact_solute-bd_prot1"/>
</dbReference>
<keyword evidence="2" id="KW-0813">Transport</keyword>
<proteinExistence type="inferred from homology"/>
<comment type="caution">
    <text evidence="3">The sequence shown here is derived from an EMBL/GenBank/DDBJ whole genome shotgun (WGS) entry which is preliminary data.</text>
</comment>
<dbReference type="AlphaFoldDB" id="A0AAW3TA15"/>
<dbReference type="Proteomes" id="UP000590225">
    <property type="component" value="Unassembled WGS sequence"/>
</dbReference>
<dbReference type="PANTHER" id="PTHR43649:SF29">
    <property type="entry name" value="OSMOPROTECTIVE COMPOUNDS-BINDING PROTEIN GGTB"/>
    <property type="match status" value="1"/>
</dbReference>
<dbReference type="Pfam" id="PF01547">
    <property type="entry name" value="SBP_bac_1"/>
    <property type="match status" value="1"/>
</dbReference>
<accession>A0AAW3TA15</accession>
<evidence type="ECO:0000256" key="1">
    <source>
        <dbReference type="ARBA" id="ARBA00008520"/>
    </source>
</evidence>
<dbReference type="RefSeq" id="WP_182516298.1">
    <property type="nucleotide sequence ID" value="NZ_JACGXP010000003.1"/>
</dbReference>
<dbReference type="PANTHER" id="PTHR43649">
    <property type="entry name" value="ARABINOSE-BINDING PROTEIN-RELATED"/>
    <property type="match status" value="1"/>
</dbReference>
<dbReference type="EMBL" id="JACGXP010000003">
    <property type="protein sequence ID" value="MBA8991083.1"/>
    <property type="molecule type" value="Genomic_DNA"/>
</dbReference>
<dbReference type="SUPFAM" id="SSF53850">
    <property type="entry name" value="Periplasmic binding protein-like II"/>
    <property type="match status" value="1"/>
</dbReference>
<gene>
    <name evidence="3" type="ORF">FHW23_002348</name>
</gene>
<dbReference type="PROSITE" id="PS51318">
    <property type="entry name" value="TAT"/>
    <property type="match status" value="1"/>
</dbReference>
<evidence type="ECO:0000256" key="2">
    <source>
        <dbReference type="ARBA" id="ARBA00022448"/>
    </source>
</evidence>
<organism evidence="3 4">
    <name type="scientific">Curtobacterium pusillum</name>
    <dbReference type="NCBI Taxonomy" id="69373"/>
    <lineage>
        <taxon>Bacteria</taxon>
        <taxon>Bacillati</taxon>
        <taxon>Actinomycetota</taxon>
        <taxon>Actinomycetes</taxon>
        <taxon>Micrococcales</taxon>
        <taxon>Microbacteriaceae</taxon>
        <taxon>Curtobacterium</taxon>
    </lineage>
</organism>
<dbReference type="InterPro" id="IPR006311">
    <property type="entry name" value="TAT_signal"/>
</dbReference>
<dbReference type="InterPro" id="IPR006059">
    <property type="entry name" value="SBP"/>
</dbReference>